<evidence type="ECO:0008006" key="10">
    <source>
        <dbReference type="Google" id="ProtNLM"/>
    </source>
</evidence>
<dbReference type="PANTHER" id="PTHR13184:SF5">
    <property type="entry name" value="METHYLTRANSFERASE-LIKE PROTEIN 17, MITOCHONDRIAL"/>
    <property type="match status" value="1"/>
</dbReference>
<evidence type="ECO:0000313" key="9">
    <source>
        <dbReference type="Proteomes" id="UP000694543"/>
    </source>
</evidence>
<comment type="subcellular location">
    <subcellularLocation>
        <location evidence="1">Mitochondrion</location>
    </subcellularLocation>
</comment>
<dbReference type="GO" id="GO:0005763">
    <property type="term" value="C:mitochondrial small ribosomal subunit"/>
    <property type="evidence" value="ECO:0007669"/>
    <property type="project" value="TreeGrafter"/>
</dbReference>
<evidence type="ECO:0000256" key="2">
    <source>
        <dbReference type="ARBA" id="ARBA00022723"/>
    </source>
</evidence>
<keyword evidence="2" id="KW-0479">Metal-binding</keyword>
<evidence type="ECO:0000256" key="1">
    <source>
        <dbReference type="ARBA" id="ARBA00004173"/>
    </source>
</evidence>
<organism evidence="8 9">
    <name type="scientific">Chrysolophus pictus</name>
    <name type="common">Golden pheasant</name>
    <name type="synonym">Phasianus pictus</name>
    <dbReference type="NCBI Taxonomy" id="9089"/>
    <lineage>
        <taxon>Eukaryota</taxon>
        <taxon>Metazoa</taxon>
        <taxon>Chordata</taxon>
        <taxon>Craniata</taxon>
        <taxon>Vertebrata</taxon>
        <taxon>Euteleostomi</taxon>
        <taxon>Archelosauria</taxon>
        <taxon>Archosauria</taxon>
        <taxon>Dinosauria</taxon>
        <taxon>Saurischia</taxon>
        <taxon>Theropoda</taxon>
        <taxon>Coelurosauria</taxon>
        <taxon>Aves</taxon>
        <taxon>Neognathae</taxon>
        <taxon>Galloanserae</taxon>
        <taxon>Galliformes</taxon>
        <taxon>Phasianidae</taxon>
        <taxon>Phasianinae</taxon>
        <taxon>Chrysolophus</taxon>
    </lineage>
</organism>
<keyword evidence="9" id="KW-1185">Reference proteome</keyword>
<name>A0A8C3KYT5_CHRPC</name>
<evidence type="ECO:0000256" key="6">
    <source>
        <dbReference type="ARBA" id="ARBA00023128"/>
    </source>
</evidence>
<evidence type="ECO:0000256" key="4">
    <source>
        <dbReference type="ARBA" id="ARBA00023004"/>
    </source>
</evidence>
<reference evidence="8" key="1">
    <citation type="submission" date="2025-08" db="UniProtKB">
        <authorList>
            <consortium name="Ensembl"/>
        </authorList>
    </citation>
    <scope>IDENTIFICATION</scope>
</reference>
<evidence type="ECO:0000256" key="5">
    <source>
        <dbReference type="ARBA" id="ARBA00023014"/>
    </source>
</evidence>
<proteinExistence type="predicted"/>
<dbReference type="GO" id="GO:0003735">
    <property type="term" value="F:structural constituent of ribosome"/>
    <property type="evidence" value="ECO:0007669"/>
    <property type="project" value="TreeGrafter"/>
</dbReference>
<dbReference type="Ensembl" id="ENSCPIT00010001103.1">
    <property type="protein sequence ID" value="ENSCPIP00010000946.1"/>
    <property type="gene ID" value="ENSCPIG00010000749.1"/>
</dbReference>
<dbReference type="InterPro" id="IPR029063">
    <property type="entry name" value="SAM-dependent_MTases_sf"/>
</dbReference>
<protein>
    <recommendedName>
        <fullName evidence="10">METTL17</fullName>
    </recommendedName>
</protein>
<dbReference type="Proteomes" id="UP000694543">
    <property type="component" value="Unplaced"/>
</dbReference>
<keyword evidence="6" id="KW-0496">Mitochondrion</keyword>
<dbReference type="GO" id="GO:0008168">
    <property type="term" value="F:methyltransferase activity"/>
    <property type="evidence" value="ECO:0007669"/>
    <property type="project" value="InterPro"/>
</dbReference>
<accession>A0A8C3KYT5</accession>
<dbReference type="Pfam" id="PF09243">
    <property type="entry name" value="Rsm22"/>
    <property type="match status" value="1"/>
</dbReference>
<keyword evidence="5" id="KW-0411">Iron-sulfur</keyword>
<evidence type="ECO:0000256" key="3">
    <source>
        <dbReference type="ARBA" id="ARBA00022946"/>
    </source>
</evidence>
<comment type="function">
    <text evidence="7">Mitochondrial ribosome (mitoribosome) assembly factor. Binds at the interface of the head and body domains of the mitochondrial small ribosomal subunit (mt-SSU), occluding the mRNA channel and preventing compaction of the head domain towards the body. Probable inactive methyltransferase: retains the characteristic folding and ability to bind S-adenosyl-L-methionine, but it probably lost its methyltransferase activity.</text>
</comment>
<keyword evidence="3" id="KW-0809">Transit peptide</keyword>
<dbReference type="PANTHER" id="PTHR13184">
    <property type="entry name" value="37S RIBOSOMAL PROTEIN S22"/>
    <property type="match status" value="1"/>
</dbReference>
<evidence type="ECO:0000313" key="8">
    <source>
        <dbReference type="Ensembl" id="ENSCPIP00010000946.1"/>
    </source>
</evidence>
<dbReference type="SUPFAM" id="SSF53335">
    <property type="entry name" value="S-adenosyl-L-methionine-dependent methyltransferases"/>
    <property type="match status" value="1"/>
</dbReference>
<reference evidence="8" key="2">
    <citation type="submission" date="2025-09" db="UniProtKB">
        <authorList>
            <consortium name="Ensembl"/>
        </authorList>
    </citation>
    <scope>IDENTIFICATION</scope>
</reference>
<dbReference type="InterPro" id="IPR052571">
    <property type="entry name" value="Mt_RNA_Methyltransferase"/>
</dbReference>
<dbReference type="GO" id="GO:0046872">
    <property type="term" value="F:metal ion binding"/>
    <property type="evidence" value="ECO:0007669"/>
    <property type="project" value="UniProtKB-KW"/>
</dbReference>
<dbReference type="GO" id="GO:0006412">
    <property type="term" value="P:translation"/>
    <property type="evidence" value="ECO:0007669"/>
    <property type="project" value="InterPro"/>
</dbReference>
<dbReference type="GO" id="GO:0051536">
    <property type="term" value="F:iron-sulfur cluster binding"/>
    <property type="evidence" value="ECO:0007669"/>
    <property type="project" value="UniProtKB-KW"/>
</dbReference>
<evidence type="ECO:0000256" key="7">
    <source>
        <dbReference type="ARBA" id="ARBA00045681"/>
    </source>
</evidence>
<dbReference type="InterPro" id="IPR015324">
    <property type="entry name" value="Ribosomal_Rsm22-like"/>
</dbReference>
<dbReference type="AlphaFoldDB" id="A0A8C3KYT5"/>
<sequence length="182" mass="20224">MAAPMWARRRLWGVRSPWGQKHDVRHPKVLQLPTALGRAAQSVLQEEGWSQEQAKVLGKQLWGHRPPELWGAEEAQQKPGAKVRYTAELARAYLAVRLERDHAAVGRALREIQLRVPTFTPQTMLDFGSGIGTACWAAHELWGHSLRQYLCVGSSRAMREMGEQLRHGNGVGGGYGVRGGMG</sequence>
<keyword evidence="4" id="KW-0408">Iron</keyword>